<proteinExistence type="predicted"/>
<gene>
    <name evidence="1" type="ORF">CEPIT_LOCUS8226</name>
</gene>
<accession>A0AAV0CPQ8</accession>
<dbReference type="Proteomes" id="UP001152523">
    <property type="component" value="Unassembled WGS sequence"/>
</dbReference>
<keyword evidence="2" id="KW-1185">Reference proteome</keyword>
<evidence type="ECO:0000313" key="2">
    <source>
        <dbReference type="Proteomes" id="UP001152523"/>
    </source>
</evidence>
<name>A0AAV0CPQ8_9ASTE</name>
<dbReference type="AlphaFoldDB" id="A0AAV0CPQ8"/>
<protein>
    <submittedName>
        <fullName evidence="1">Uncharacterized protein</fullName>
    </submittedName>
</protein>
<comment type="caution">
    <text evidence="1">The sequence shown here is derived from an EMBL/GenBank/DDBJ whole genome shotgun (WGS) entry which is preliminary data.</text>
</comment>
<organism evidence="1 2">
    <name type="scientific">Cuscuta epithymum</name>
    <dbReference type="NCBI Taxonomy" id="186058"/>
    <lineage>
        <taxon>Eukaryota</taxon>
        <taxon>Viridiplantae</taxon>
        <taxon>Streptophyta</taxon>
        <taxon>Embryophyta</taxon>
        <taxon>Tracheophyta</taxon>
        <taxon>Spermatophyta</taxon>
        <taxon>Magnoliopsida</taxon>
        <taxon>eudicotyledons</taxon>
        <taxon>Gunneridae</taxon>
        <taxon>Pentapetalae</taxon>
        <taxon>asterids</taxon>
        <taxon>lamiids</taxon>
        <taxon>Solanales</taxon>
        <taxon>Convolvulaceae</taxon>
        <taxon>Cuscuteae</taxon>
        <taxon>Cuscuta</taxon>
        <taxon>Cuscuta subgen. Cuscuta</taxon>
    </lineage>
</organism>
<evidence type="ECO:0000313" key="1">
    <source>
        <dbReference type="EMBL" id="CAH9082706.1"/>
    </source>
</evidence>
<sequence length="243" mass="27388">MELNKSFSILYDANYFGGFIRIIDKGRDSLYIPQGRNGLGIKRFLTCIIKAISLTKTKLDAKQSHLVLGQTSAKVTLDKPSNGFGMDLLPLANWLAGHDKSDISIFGGLFHIDIEESDSSKSLELLSNVNIHYSTQPPGFDSLKEFIQTTMNEGVHLLSQFLIKEFERILNSALSNFLNRPADQEKVDDCANREVHLSRDVVTDNQFLKLLIVRVLTSRRDLHIQGMIFLVMPPKAIRGLLFH</sequence>
<reference evidence="1" key="1">
    <citation type="submission" date="2022-07" db="EMBL/GenBank/DDBJ databases">
        <authorList>
            <person name="Macas J."/>
            <person name="Novak P."/>
            <person name="Neumann P."/>
        </authorList>
    </citation>
    <scope>NUCLEOTIDE SEQUENCE</scope>
</reference>
<dbReference type="EMBL" id="CAMAPF010000039">
    <property type="protein sequence ID" value="CAH9082706.1"/>
    <property type="molecule type" value="Genomic_DNA"/>
</dbReference>